<reference evidence="2 3" key="1">
    <citation type="submission" date="2024-04" db="EMBL/GenBank/DDBJ databases">
        <authorList>
            <person name="Waldvogel A.-M."/>
            <person name="Schoenle A."/>
        </authorList>
    </citation>
    <scope>NUCLEOTIDE SEQUENCE [LARGE SCALE GENOMIC DNA]</scope>
</reference>
<evidence type="ECO:0008006" key="4">
    <source>
        <dbReference type="Google" id="ProtNLM"/>
    </source>
</evidence>
<feature type="compositionally biased region" description="Basic and acidic residues" evidence="1">
    <location>
        <begin position="102"/>
        <end position="119"/>
    </location>
</feature>
<sequence length="168" mass="18890">MAVRPPDGTVNLNRVSEYQRVPGAQEPSPAKRQRASPSSSHSSSSRTAHRRNGRVLDKPRSSSTSKTPNKTLKMTELLSIKRELTGIKVQIDELLDCVDKMDQQRKDCPERPMGRETSPHRGSVSSVERDSPEPGEASEEEAAYYHYYNTHTYSDRISPHSLDPEDDL</sequence>
<protein>
    <recommendedName>
        <fullName evidence="4">RNA-binding Raly-like protein</fullName>
    </recommendedName>
</protein>
<proteinExistence type="predicted"/>
<dbReference type="EMBL" id="OZ035824">
    <property type="protein sequence ID" value="CAL1592051.1"/>
    <property type="molecule type" value="Genomic_DNA"/>
</dbReference>
<evidence type="ECO:0000313" key="2">
    <source>
        <dbReference type="EMBL" id="CAL1592051.1"/>
    </source>
</evidence>
<organism evidence="2 3">
    <name type="scientific">Knipowitschia caucasica</name>
    <name type="common">Caucasian dwarf goby</name>
    <name type="synonym">Pomatoschistus caucasicus</name>
    <dbReference type="NCBI Taxonomy" id="637954"/>
    <lineage>
        <taxon>Eukaryota</taxon>
        <taxon>Metazoa</taxon>
        <taxon>Chordata</taxon>
        <taxon>Craniata</taxon>
        <taxon>Vertebrata</taxon>
        <taxon>Euteleostomi</taxon>
        <taxon>Actinopterygii</taxon>
        <taxon>Neopterygii</taxon>
        <taxon>Teleostei</taxon>
        <taxon>Neoteleostei</taxon>
        <taxon>Acanthomorphata</taxon>
        <taxon>Gobiaria</taxon>
        <taxon>Gobiiformes</taxon>
        <taxon>Gobioidei</taxon>
        <taxon>Gobiidae</taxon>
        <taxon>Gobiinae</taxon>
        <taxon>Knipowitschia</taxon>
    </lineage>
</organism>
<feature type="region of interest" description="Disordered" evidence="1">
    <location>
        <begin position="1"/>
        <end position="75"/>
    </location>
</feature>
<dbReference type="AlphaFoldDB" id="A0AAV2KQ20"/>
<evidence type="ECO:0000313" key="3">
    <source>
        <dbReference type="Proteomes" id="UP001497482"/>
    </source>
</evidence>
<gene>
    <name evidence="2" type="ORF">KC01_LOCUS21364</name>
</gene>
<dbReference type="Proteomes" id="UP001497482">
    <property type="component" value="Chromosome 2"/>
</dbReference>
<evidence type="ECO:0000256" key="1">
    <source>
        <dbReference type="SAM" id="MobiDB-lite"/>
    </source>
</evidence>
<feature type="compositionally biased region" description="Polar residues" evidence="1">
    <location>
        <begin position="61"/>
        <end position="72"/>
    </location>
</feature>
<feature type="region of interest" description="Disordered" evidence="1">
    <location>
        <begin position="102"/>
        <end position="146"/>
    </location>
</feature>
<feature type="compositionally biased region" description="Low complexity" evidence="1">
    <location>
        <begin position="36"/>
        <end position="45"/>
    </location>
</feature>
<name>A0AAV2KQ20_KNICA</name>
<accession>A0AAV2KQ20</accession>
<keyword evidence="3" id="KW-1185">Reference proteome</keyword>